<organism evidence="7 8">
    <name type="scientific">Triparma laevis f. inornata</name>
    <dbReference type="NCBI Taxonomy" id="1714386"/>
    <lineage>
        <taxon>Eukaryota</taxon>
        <taxon>Sar</taxon>
        <taxon>Stramenopiles</taxon>
        <taxon>Ochrophyta</taxon>
        <taxon>Bolidophyceae</taxon>
        <taxon>Parmales</taxon>
        <taxon>Triparmaceae</taxon>
        <taxon>Triparma</taxon>
    </lineage>
</organism>
<feature type="domain" description="RING-type" evidence="5">
    <location>
        <begin position="91"/>
        <end position="128"/>
    </location>
</feature>
<dbReference type="PROSITE" id="PS50089">
    <property type="entry name" value="ZF_RING_2"/>
    <property type="match status" value="1"/>
</dbReference>
<dbReference type="Pfam" id="PF13920">
    <property type="entry name" value="zf-C3HC4_3"/>
    <property type="match status" value="1"/>
</dbReference>
<comment type="caution">
    <text evidence="7">The sequence shown here is derived from an EMBL/GenBank/DDBJ whole genome shotgun (WGS) entry which is preliminary data.</text>
</comment>
<gene>
    <name evidence="7" type="ORF">TL16_g03745</name>
</gene>
<evidence type="ECO:0000259" key="6">
    <source>
        <dbReference type="PROSITE" id="PS50865"/>
    </source>
</evidence>
<dbReference type="EMBL" id="BLQM01000100">
    <property type="protein sequence ID" value="GMH63557.1"/>
    <property type="molecule type" value="Genomic_DNA"/>
</dbReference>
<reference evidence="8" key="1">
    <citation type="journal article" date="2023" name="Commun. Biol.">
        <title>Genome analysis of Parmales, the sister group of diatoms, reveals the evolutionary specialization of diatoms from phago-mixotrophs to photoautotrophs.</title>
        <authorList>
            <person name="Ban H."/>
            <person name="Sato S."/>
            <person name="Yoshikawa S."/>
            <person name="Yamada K."/>
            <person name="Nakamura Y."/>
            <person name="Ichinomiya M."/>
            <person name="Sato N."/>
            <person name="Blanc-Mathieu R."/>
            <person name="Endo H."/>
            <person name="Kuwata A."/>
            <person name="Ogata H."/>
        </authorList>
    </citation>
    <scope>NUCLEOTIDE SEQUENCE [LARGE SCALE GENOMIC DNA]</scope>
</reference>
<protein>
    <submittedName>
        <fullName evidence="7">Uncharacterized protein</fullName>
    </submittedName>
</protein>
<dbReference type="InterPro" id="IPR013083">
    <property type="entry name" value="Znf_RING/FYVE/PHD"/>
</dbReference>
<dbReference type="SUPFAM" id="SSF57850">
    <property type="entry name" value="RING/U-box"/>
    <property type="match status" value="1"/>
</dbReference>
<name>A0A9W7E288_9STRA</name>
<dbReference type="SUPFAM" id="SSF144232">
    <property type="entry name" value="HIT/MYND zinc finger-like"/>
    <property type="match status" value="1"/>
</dbReference>
<proteinExistence type="predicted"/>
<dbReference type="Proteomes" id="UP001162640">
    <property type="component" value="Unassembled WGS sequence"/>
</dbReference>
<keyword evidence="1" id="KW-0479">Metal-binding</keyword>
<dbReference type="AlphaFoldDB" id="A0A9W7E288"/>
<evidence type="ECO:0000256" key="4">
    <source>
        <dbReference type="PROSITE-ProRule" id="PRU00134"/>
    </source>
</evidence>
<dbReference type="Gene3D" id="3.30.40.10">
    <property type="entry name" value="Zinc/RING finger domain, C3HC4 (zinc finger)"/>
    <property type="match status" value="1"/>
</dbReference>
<evidence type="ECO:0000259" key="5">
    <source>
        <dbReference type="PROSITE" id="PS50089"/>
    </source>
</evidence>
<evidence type="ECO:0000256" key="3">
    <source>
        <dbReference type="ARBA" id="ARBA00022833"/>
    </source>
</evidence>
<evidence type="ECO:0000256" key="2">
    <source>
        <dbReference type="ARBA" id="ARBA00022771"/>
    </source>
</evidence>
<keyword evidence="2 4" id="KW-0863">Zinc-finger</keyword>
<feature type="domain" description="MYND-type" evidence="6">
    <location>
        <begin position="20"/>
        <end position="58"/>
    </location>
</feature>
<dbReference type="Gene3D" id="6.10.140.2220">
    <property type="match status" value="1"/>
</dbReference>
<evidence type="ECO:0000256" key="1">
    <source>
        <dbReference type="ARBA" id="ARBA00022723"/>
    </source>
</evidence>
<evidence type="ECO:0000313" key="7">
    <source>
        <dbReference type="EMBL" id="GMH63557.1"/>
    </source>
</evidence>
<dbReference type="Pfam" id="PF01753">
    <property type="entry name" value="zf-MYND"/>
    <property type="match status" value="1"/>
</dbReference>
<dbReference type="GO" id="GO:0008270">
    <property type="term" value="F:zinc ion binding"/>
    <property type="evidence" value="ECO:0007669"/>
    <property type="project" value="UniProtKB-KW"/>
</dbReference>
<dbReference type="InterPro" id="IPR002893">
    <property type="entry name" value="Znf_MYND"/>
</dbReference>
<evidence type="ECO:0000313" key="8">
    <source>
        <dbReference type="Proteomes" id="UP001162640"/>
    </source>
</evidence>
<accession>A0A9W7E288</accession>
<keyword evidence="3" id="KW-0862">Zinc</keyword>
<dbReference type="InterPro" id="IPR001841">
    <property type="entry name" value="Znf_RING"/>
</dbReference>
<sequence>MKSSLSPSYPTALAKPPPYCAFPNCKVPPTMFCSRCKKTRYCSKDHQTEHWRWRKKVCVAPEKKILAIVPPTPPVPLKGSVKDDDEDTSIICIDIVVNAKLRPCGHSATCRECTEELRARNDPCPLCRNKIAGFDVWKWQSSIGEHGLWPMSLKNLTQLATGEDFNEYFQKQFNGNEVSYLRWKEVFDVLEIGNARDIGPDLPLERQVLMITKSEDLVKLRALVKLCSKEFFDDPSLLVVAWRRILEVLVLTMPPVVGEKKTRGKKKQKKKKADPRTLEILDACFALGGACNWVGDFDDARRYFERAR</sequence>
<dbReference type="PROSITE" id="PS50865">
    <property type="entry name" value="ZF_MYND_2"/>
    <property type="match status" value="1"/>
</dbReference>